<dbReference type="AlphaFoldDB" id="A0A0B7IUK8"/>
<evidence type="ECO:0000313" key="3">
    <source>
        <dbReference type="Proteomes" id="UP000038200"/>
    </source>
</evidence>
<accession>A0A0B7IUK8</accession>
<reference evidence="2 3" key="1">
    <citation type="submission" date="2015-01" db="EMBL/GenBank/DDBJ databases">
        <authorList>
            <person name="Xiang T."/>
            <person name="Song Y."/>
            <person name="Huang L."/>
            <person name="Wang B."/>
            <person name="Wu P."/>
        </authorList>
    </citation>
    <scope>NUCLEOTIDE SEQUENCE [LARGE SCALE GENOMIC DNA]</scope>
    <source>
        <strain evidence="2 3">CcD93</strain>
    </source>
</reference>
<gene>
    <name evidence="2" type="ORF">CCAND93_820013</name>
</gene>
<name>A0A0B7IUK8_9FLAO</name>
<keyword evidence="1" id="KW-0812">Transmembrane</keyword>
<protein>
    <submittedName>
        <fullName evidence="2">Uncharacterized protein</fullName>
    </submittedName>
</protein>
<dbReference type="RefSeq" id="WP_231559958.1">
    <property type="nucleotide sequence ID" value="NZ_CDOL01000275.1"/>
</dbReference>
<dbReference type="EMBL" id="CDOL01000275">
    <property type="protein sequence ID" value="CEN54314.1"/>
    <property type="molecule type" value="Genomic_DNA"/>
</dbReference>
<keyword evidence="1" id="KW-0472">Membrane</keyword>
<dbReference type="Proteomes" id="UP000038200">
    <property type="component" value="Unassembled WGS sequence"/>
</dbReference>
<sequence length="122" mass="14357">MKKMFKFLLEMVLWLIAFVLIFPLTVVNFCFVWKQKGTPKGYFLSTAVSIDRWANSEFRTLWNSTLIKPYAVYRFGDVRETISSVLGKNQERQTLTRTGRILASVLDFLDKNHCEKSIVYYK</sequence>
<evidence type="ECO:0000256" key="1">
    <source>
        <dbReference type="SAM" id="Phobius"/>
    </source>
</evidence>
<evidence type="ECO:0000313" key="2">
    <source>
        <dbReference type="EMBL" id="CEN54314.1"/>
    </source>
</evidence>
<proteinExistence type="predicted"/>
<feature type="transmembrane region" description="Helical" evidence="1">
    <location>
        <begin position="12"/>
        <end position="33"/>
    </location>
</feature>
<keyword evidence="1" id="KW-1133">Transmembrane helix</keyword>
<organism evidence="2 3">
    <name type="scientific">Capnocytophaga canis</name>
    <dbReference type="NCBI Taxonomy" id="1848903"/>
    <lineage>
        <taxon>Bacteria</taxon>
        <taxon>Pseudomonadati</taxon>
        <taxon>Bacteroidota</taxon>
        <taxon>Flavobacteriia</taxon>
        <taxon>Flavobacteriales</taxon>
        <taxon>Flavobacteriaceae</taxon>
        <taxon>Capnocytophaga</taxon>
    </lineage>
</organism>